<feature type="transmembrane region" description="Helical" evidence="1">
    <location>
        <begin position="19"/>
        <end position="37"/>
    </location>
</feature>
<dbReference type="Proteomes" id="UP000316621">
    <property type="component" value="Chromosome 7"/>
</dbReference>
<keyword evidence="1" id="KW-1133">Transmembrane helix</keyword>
<reference evidence="2 3" key="1">
    <citation type="journal article" date="2018" name="Science">
        <title>The opium poppy genome and morphinan production.</title>
        <authorList>
            <person name="Guo L."/>
            <person name="Winzer T."/>
            <person name="Yang X."/>
            <person name="Li Y."/>
            <person name="Ning Z."/>
            <person name="He Z."/>
            <person name="Teodor R."/>
            <person name="Lu Y."/>
            <person name="Bowser T.A."/>
            <person name="Graham I.A."/>
            <person name="Ye K."/>
        </authorList>
    </citation>
    <scope>NUCLEOTIDE SEQUENCE [LARGE SCALE GENOMIC DNA]</scope>
    <source>
        <strain evidence="3">cv. HN1</strain>
        <tissue evidence="2">Leaves</tissue>
    </source>
</reference>
<dbReference type="EMBL" id="CM010721">
    <property type="protein sequence ID" value="RZC71295.1"/>
    <property type="molecule type" value="Genomic_DNA"/>
</dbReference>
<dbReference type="AlphaFoldDB" id="A0A4Y7KHB8"/>
<keyword evidence="1" id="KW-0812">Transmembrane</keyword>
<evidence type="ECO:0008006" key="4">
    <source>
        <dbReference type="Google" id="ProtNLM"/>
    </source>
</evidence>
<dbReference type="Gramene" id="RZC71295">
    <property type="protein sequence ID" value="RZC71295"/>
    <property type="gene ID" value="C5167_034477"/>
</dbReference>
<name>A0A4Y7KHB8_PAPSO</name>
<evidence type="ECO:0000313" key="3">
    <source>
        <dbReference type="Proteomes" id="UP000316621"/>
    </source>
</evidence>
<evidence type="ECO:0000313" key="2">
    <source>
        <dbReference type="EMBL" id="RZC71295.1"/>
    </source>
</evidence>
<evidence type="ECO:0000256" key="1">
    <source>
        <dbReference type="SAM" id="Phobius"/>
    </source>
</evidence>
<accession>A0A4Y7KHB8</accession>
<protein>
    <recommendedName>
        <fullName evidence="4">Transmembrane protein</fullName>
    </recommendedName>
</protein>
<sequence length="97" mass="10911">MDYTDWIVALQYWWRCERILEGGLVVVVCGGAVVYLTSRFSRLVVKVDAGDMKVVVDAGDVNGVGGDDWRGAESSSLVVMQNRRERGYWIVQRAKAR</sequence>
<keyword evidence="1" id="KW-0472">Membrane</keyword>
<organism evidence="2 3">
    <name type="scientific">Papaver somniferum</name>
    <name type="common">Opium poppy</name>
    <dbReference type="NCBI Taxonomy" id="3469"/>
    <lineage>
        <taxon>Eukaryota</taxon>
        <taxon>Viridiplantae</taxon>
        <taxon>Streptophyta</taxon>
        <taxon>Embryophyta</taxon>
        <taxon>Tracheophyta</taxon>
        <taxon>Spermatophyta</taxon>
        <taxon>Magnoliopsida</taxon>
        <taxon>Ranunculales</taxon>
        <taxon>Papaveraceae</taxon>
        <taxon>Papaveroideae</taxon>
        <taxon>Papaver</taxon>
    </lineage>
</organism>
<proteinExistence type="predicted"/>
<gene>
    <name evidence="2" type="ORF">C5167_034477</name>
</gene>
<keyword evidence="3" id="KW-1185">Reference proteome</keyword>